<comment type="function">
    <text evidence="1">Required for activation of most nif operons, which are directly involved in nitrogen fixation.</text>
</comment>
<geneLocation type="plasmid" evidence="13 14">
    <name>pP73A</name>
</geneLocation>
<dbReference type="InterPro" id="IPR003593">
    <property type="entry name" value="AAA+_ATPase"/>
</dbReference>
<comment type="subunit">
    <text evidence="2">Interacts with sigma-54.</text>
</comment>
<organism evidence="13 14">
    <name type="scientific">Celeribacter indicus</name>
    <dbReference type="NCBI Taxonomy" id="1208324"/>
    <lineage>
        <taxon>Bacteria</taxon>
        <taxon>Pseudomonadati</taxon>
        <taxon>Pseudomonadota</taxon>
        <taxon>Alphaproteobacteria</taxon>
        <taxon>Rhodobacterales</taxon>
        <taxon>Roseobacteraceae</taxon>
        <taxon>Celeribacter</taxon>
    </lineage>
</organism>
<dbReference type="PROSITE" id="PS50045">
    <property type="entry name" value="SIGMA54_INTERACT_4"/>
    <property type="match status" value="1"/>
</dbReference>
<dbReference type="InterPro" id="IPR009057">
    <property type="entry name" value="Homeodomain-like_sf"/>
</dbReference>
<keyword evidence="14" id="KW-1185">Reference proteome</keyword>
<evidence type="ECO:0000256" key="1">
    <source>
        <dbReference type="ARBA" id="ARBA00002167"/>
    </source>
</evidence>
<dbReference type="SMART" id="SM00382">
    <property type="entry name" value="AAA"/>
    <property type="match status" value="1"/>
</dbReference>
<accession>A0A0B5E1V8</accession>
<evidence type="ECO:0000256" key="10">
    <source>
        <dbReference type="ARBA" id="ARBA00023163"/>
    </source>
</evidence>
<dbReference type="HOGENOM" id="CLU_000445_8_1_5"/>
<keyword evidence="8" id="KW-0238">DNA-binding</keyword>
<name>A0A0B5E1V8_9RHOB</name>
<evidence type="ECO:0000256" key="9">
    <source>
        <dbReference type="ARBA" id="ARBA00023159"/>
    </source>
</evidence>
<dbReference type="GO" id="GO:0000160">
    <property type="term" value="P:phosphorelay signal transduction system"/>
    <property type="evidence" value="ECO:0007669"/>
    <property type="project" value="UniProtKB-KW"/>
</dbReference>
<dbReference type="InterPro" id="IPR058031">
    <property type="entry name" value="AAA_lid_NorR"/>
</dbReference>
<dbReference type="PROSITE" id="PS50112">
    <property type="entry name" value="PAS"/>
    <property type="match status" value="1"/>
</dbReference>
<dbReference type="SUPFAM" id="SSF46689">
    <property type="entry name" value="Homeodomain-like"/>
    <property type="match status" value="1"/>
</dbReference>
<keyword evidence="9" id="KW-0010">Activator</keyword>
<dbReference type="InterPro" id="IPR025943">
    <property type="entry name" value="Sigma_54_int_dom_ATP-bd_2"/>
</dbReference>
<reference evidence="13 14" key="1">
    <citation type="journal article" date="2014" name="Int. J. Syst. Evol. Microbiol.">
        <title>Celeribacter indicus sp. nov., a polycyclic aromatic hydrocarbon-degrading bacterium from deep-sea sediment and reclassification of Huaishuia halophila as Celeribacter halophilus comb. nov.</title>
        <authorList>
            <person name="Lai Q."/>
            <person name="Cao J."/>
            <person name="Yuan J."/>
            <person name="Li F."/>
            <person name="Shao Z."/>
        </authorList>
    </citation>
    <scope>NUCLEOTIDE SEQUENCE [LARGE SCALE GENOMIC DNA]</scope>
    <source>
        <strain evidence="13">P73</strain>
        <plasmid evidence="14">Plasmid pP73A</plasmid>
    </source>
</reference>
<dbReference type="Pfam" id="PF02954">
    <property type="entry name" value="HTH_8"/>
    <property type="match status" value="1"/>
</dbReference>
<dbReference type="GO" id="GO:0006355">
    <property type="term" value="P:regulation of DNA-templated transcription"/>
    <property type="evidence" value="ECO:0007669"/>
    <property type="project" value="InterPro"/>
</dbReference>
<protein>
    <recommendedName>
        <fullName evidence="3">Nif-specific regulatory protein</fullName>
    </recommendedName>
</protein>
<dbReference type="FunFam" id="3.40.50.300:FF:000006">
    <property type="entry name" value="DNA-binding transcriptional regulator NtrC"/>
    <property type="match status" value="1"/>
</dbReference>
<dbReference type="Pfam" id="PF00158">
    <property type="entry name" value="Sigma54_activat"/>
    <property type="match status" value="1"/>
</dbReference>
<dbReference type="AlphaFoldDB" id="A0A0B5E1V8"/>
<dbReference type="PANTHER" id="PTHR32071">
    <property type="entry name" value="TRANSCRIPTIONAL REGULATORY PROTEIN"/>
    <property type="match status" value="1"/>
</dbReference>
<dbReference type="PROSITE" id="PS00675">
    <property type="entry name" value="SIGMA54_INTERACT_1"/>
    <property type="match status" value="1"/>
</dbReference>
<dbReference type="Gene3D" id="1.10.10.60">
    <property type="entry name" value="Homeodomain-like"/>
    <property type="match status" value="1"/>
</dbReference>
<keyword evidence="5" id="KW-0067">ATP-binding</keyword>
<evidence type="ECO:0000259" key="11">
    <source>
        <dbReference type="PROSITE" id="PS50045"/>
    </source>
</evidence>
<dbReference type="RefSeq" id="WP_043872179.1">
    <property type="nucleotide sequence ID" value="NZ_CP004394.1"/>
</dbReference>
<dbReference type="PROSITE" id="PS00676">
    <property type="entry name" value="SIGMA54_INTERACT_2"/>
    <property type="match status" value="1"/>
</dbReference>
<dbReference type="PANTHER" id="PTHR32071:SF57">
    <property type="entry name" value="C4-DICARBOXYLATE TRANSPORT TRANSCRIPTIONAL REGULATORY PROTEIN DCTD"/>
    <property type="match status" value="1"/>
</dbReference>
<keyword evidence="13" id="KW-0614">Plasmid</keyword>
<evidence type="ECO:0000256" key="4">
    <source>
        <dbReference type="ARBA" id="ARBA00022741"/>
    </source>
</evidence>
<dbReference type="Gene3D" id="1.10.8.60">
    <property type="match status" value="1"/>
</dbReference>
<evidence type="ECO:0000313" key="13">
    <source>
        <dbReference type="EMBL" id="AJE49214.1"/>
    </source>
</evidence>
<dbReference type="KEGG" id="cid:P73_4499"/>
<dbReference type="PROSITE" id="PS00688">
    <property type="entry name" value="SIGMA54_INTERACT_3"/>
    <property type="match status" value="1"/>
</dbReference>
<dbReference type="Pfam" id="PF25601">
    <property type="entry name" value="AAA_lid_14"/>
    <property type="match status" value="1"/>
</dbReference>
<evidence type="ECO:0000256" key="8">
    <source>
        <dbReference type="ARBA" id="ARBA00023125"/>
    </source>
</evidence>
<dbReference type="GO" id="GO:0043565">
    <property type="term" value="F:sequence-specific DNA binding"/>
    <property type="evidence" value="ECO:0007669"/>
    <property type="project" value="InterPro"/>
</dbReference>
<dbReference type="EMBL" id="CP004394">
    <property type="protein sequence ID" value="AJE49214.1"/>
    <property type="molecule type" value="Genomic_DNA"/>
</dbReference>
<dbReference type="Gene3D" id="3.30.450.20">
    <property type="entry name" value="PAS domain"/>
    <property type="match status" value="1"/>
</dbReference>
<keyword evidence="7" id="KW-0805">Transcription regulation</keyword>
<feature type="domain" description="PAS" evidence="12">
    <location>
        <begin position="96"/>
        <end position="147"/>
    </location>
</feature>
<keyword evidence="10" id="KW-0804">Transcription</keyword>
<dbReference type="OrthoDB" id="9805953at2"/>
<proteinExistence type="predicted"/>
<keyword evidence="4" id="KW-0547">Nucleotide-binding</keyword>
<feature type="domain" description="Sigma-54 factor interaction" evidence="11">
    <location>
        <begin position="236"/>
        <end position="466"/>
    </location>
</feature>
<dbReference type="InterPro" id="IPR002197">
    <property type="entry name" value="HTH_Fis"/>
</dbReference>
<dbReference type="InterPro" id="IPR027417">
    <property type="entry name" value="P-loop_NTPase"/>
</dbReference>
<evidence type="ECO:0000256" key="2">
    <source>
        <dbReference type="ARBA" id="ARBA00011135"/>
    </source>
</evidence>
<gene>
    <name evidence="13" type="ORF">P73_4499</name>
</gene>
<dbReference type="Gene3D" id="3.40.50.300">
    <property type="entry name" value="P-loop containing nucleotide triphosphate hydrolases"/>
    <property type="match status" value="1"/>
</dbReference>
<dbReference type="CDD" id="cd00009">
    <property type="entry name" value="AAA"/>
    <property type="match status" value="1"/>
</dbReference>
<keyword evidence="6" id="KW-0902">Two-component regulatory system</keyword>
<dbReference type="InterPro" id="IPR025662">
    <property type="entry name" value="Sigma_54_int_dom_ATP-bd_1"/>
</dbReference>
<dbReference type="InterPro" id="IPR002078">
    <property type="entry name" value="Sigma_54_int"/>
</dbReference>
<dbReference type="GO" id="GO:0005524">
    <property type="term" value="F:ATP binding"/>
    <property type="evidence" value="ECO:0007669"/>
    <property type="project" value="UniProtKB-KW"/>
</dbReference>
<dbReference type="InterPro" id="IPR025944">
    <property type="entry name" value="Sigma_54_int_dom_CS"/>
</dbReference>
<evidence type="ECO:0000313" key="14">
    <source>
        <dbReference type="Proteomes" id="UP000031521"/>
    </source>
</evidence>
<dbReference type="InterPro" id="IPR035965">
    <property type="entry name" value="PAS-like_dom_sf"/>
</dbReference>
<evidence type="ECO:0000259" key="12">
    <source>
        <dbReference type="PROSITE" id="PS50112"/>
    </source>
</evidence>
<dbReference type="SUPFAM" id="SSF55785">
    <property type="entry name" value="PYP-like sensor domain (PAS domain)"/>
    <property type="match status" value="1"/>
</dbReference>
<dbReference type="InterPro" id="IPR000014">
    <property type="entry name" value="PAS"/>
</dbReference>
<evidence type="ECO:0000256" key="5">
    <source>
        <dbReference type="ARBA" id="ARBA00022840"/>
    </source>
</evidence>
<dbReference type="Proteomes" id="UP000031521">
    <property type="component" value="Plasmid pP73A"/>
</dbReference>
<evidence type="ECO:0000256" key="6">
    <source>
        <dbReference type="ARBA" id="ARBA00023012"/>
    </source>
</evidence>
<evidence type="ECO:0000256" key="3">
    <source>
        <dbReference type="ARBA" id="ARBA00015308"/>
    </source>
</evidence>
<sequence>MTKEHDEVIGLRGVVISDIRGKCLAAIGVAEDMRIRAIISTREWLEEAAARRVTPILLNDAKYIAFVSRVGETYLVLLSEPPTETVLQFVSNVEFAFDIIDHILTDPYDAMAIVDKKANVAFISPVHEKYLGLQPGEAVGRNVRDVIENSRLHQVVKTGVAEVGQVHRMKGRDRIVSRHPIRRDGEIVGAIGRIMFKGPQQVEALARKINVLEKEIEIYKAKSTTSSASDKILDSIIGQSFAIQSVREQIRKIAPLDIPVLIQGESGTGKELVAQALHRLSSRQDGRLVTVNAAALPESLVESELFGYEAGSFTGADRKGRAGKFEQADKGTIFLDEIGDMPLEVQSKLLRVLQDRMVERVGGDKPKRVDFRLCSATNRDLESDVDQGKFRLDLFYRISPVCIYLPSLEERREDIPLLLNHFVTEIAAQYNRERPEVDYDVAQLLMQRSWPGNVRQLRHTVERAMVFAEGGKLTVEDFQRNSAPSFEKPAPARGKPAASTLQTSLDQFETRLINETISRFQGDRARAAEVLGVPLAYLDERLEQVS</sequence>
<evidence type="ECO:0000256" key="7">
    <source>
        <dbReference type="ARBA" id="ARBA00023015"/>
    </source>
</evidence>
<dbReference type="SUPFAM" id="SSF52540">
    <property type="entry name" value="P-loop containing nucleoside triphosphate hydrolases"/>
    <property type="match status" value="1"/>
</dbReference>